<sequence length="320" mass="36764">MFTFIAQSEVSMKKHLKISLAVLLSFVIIAIGYTIYIYRAMEKTAEEMQITFEETEKKETAETGEIERSLTFLLLGIGDRPKIGDPGRADSIIVVSLNPAVKNALMFNIPRDSRVEIVGKDKMDKINHAYAYGGTEMMKKTVERFLNHSIDYVVQTNMEGLTQLVDVFGGIEVVNDFAFNQMDQYGRKKHHYDKGQIQLDGERALHYTRMRKSDPKGDLGRNERQRQVLTILLQKTASLSSVFKIEEILNIMGKNIKTNISFEEMKSFFLQFKKDWNDYQIESLEITGSNQMIQGIYYYHVSEEERDLVSAQLKEHAAAE</sequence>
<accession>A0ABS8YMR1</accession>
<feature type="domain" description="Cell envelope-related transcriptional attenuator" evidence="3">
    <location>
        <begin position="88"/>
        <end position="237"/>
    </location>
</feature>
<feature type="transmembrane region" description="Helical" evidence="2">
    <location>
        <begin position="18"/>
        <end position="38"/>
    </location>
</feature>
<keyword evidence="5" id="KW-1185">Reference proteome</keyword>
<evidence type="ECO:0000256" key="1">
    <source>
        <dbReference type="ARBA" id="ARBA00006068"/>
    </source>
</evidence>
<reference evidence="4 5" key="1">
    <citation type="submission" date="2021-11" db="EMBL/GenBank/DDBJ databases">
        <title>Draft genome sequence of Paenibacillus profundus YoMME, a new Gram-positive bacteria with exoelectrogenic properties.</title>
        <authorList>
            <person name="Hubenova Y."/>
            <person name="Hubenova E."/>
            <person name="Manasiev Y."/>
            <person name="Peykov S."/>
            <person name="Mitov M."/>
        </authorList>
    </citation>
    <scope>NUCLEOTIDE SEQUENCE [LARGE SCALE GENOMIC DNA]</scope>
    <source>
        <strain evidence="4 5">YoMME</strain>
    </source>
</reference>
<evidence type="ECO:0000259" key="3">
    <source>
        <dbReference type="Pfam" id="PF03816"/>
    </source>
</evidence>
<keyword evidence="2" id="KW-0472">Membrane</keyword>
<dbReference type="EMBL" id="JAJNBZ010000019">
    <property type="protein sequence ID" value="MCE5171591.1"/>
    <property type="molecule type" value="Genomic_DNA"/>
</dbReference>
<gene>
    <name evidence="4" type="ORF">LQV63_20085</name>
</gene>
<dbReference type="Proteomes" id="UP001199916">
    <property type="component" value="Unassembled WGS sequence"/>
</dbReference>
<evidence type="ECO:0000256" key="2">
    <source>
        <dbReference type="SAM" id="Phobius"/>
    </source>
</evidence>
<dbReference type="InterPro" id="IPR050922">
    <property type="entry name" value="LytR/CpsA/Psr_CW_biosynth"/>
</dbReference>
<dbReference type="Pfam" id="PF03816">
    <property type="entry name" value="LytR_cpsA_psr"/>
    <property type="match status" value="1"/>
</dbReference>
<comment type="caution">
    <text evidence="4">The sequence shown here is derived from an EMBL/GenBank/DDBJ whole genome shotgun (WGS) entry which is preliminary data.</text>
</comment>
<proteinExistence type="inferred from homology"/>
<dbReference type="Gene3D" id="3.40.630.190">
    <property type="entry name" value="LCP protein"/>
    <property type="match status" value="1"/>
</dbReference>
<comment type="similarity">
    <text evidence="1">Belongs to the LytR/CpsA/Psr (LCP) family.</text>
</comment>
<name>A0ABS8YMR1_9BACL</name>
<dbReference type="InterPro" id="IPR004474">
    <property type="entry name" value="LytR_CpsA_psr"/>
</dbReference>
<dbReference type="NCBIfam" id="TIGR00350">
    <property type="entry name" value="lytR_cpsA_psr"/>
    <property type="match status" value="1"/>
</dbReference>
<organism evidence="4 5">
    <name type="scientific">Paenibacillus profundus</name>
    <dbReference type="NCBI Taxonomy" id="1173085"/>
    <lineage>
        <taxon>Bacteria</taxon>
        <taxon>Bacillati</taxon>
        <taxon>Bacillota</taxon>
        <taxon>Bacilli</taxon>
        <taxon>Bacillales</taxon>
        <taxon>Paenibacillaceae</taxon>
        <taxon>Paenibacillus</taxon>
    </lineage>
</organism>
<evidence type="ECO:0000313" key="5">
    <source>
        <dbReference type="Proteomes" id="UP001199916"/>
    </source>
</evidence>
<dbReference type="PANTHER" id="PTHR33392:SF6">
    <property type="entry name" value="POLYISOPRENYL-TEICHOIC ACID--PEPTIDOGLYCAN TEICHOIC ACID TRANSFERASE TAGU"/>
    <property type="match status" value="1"/>
</dbReference>
<keyword evidence="2" id="KW-0812">Transmembrane</keyword>
<protein>
    <submittedName>
        <fullName evidence="4">LCP family protein</fullName>
    </submittedName>
</protein>
<evidence type="ECO:0000313" key="4">
    <source>
        <dbReference type="EMBL" id="MCE5171591.1"/>
    </source>
</evidence>
<dbReference type="PANTHER" id="PTHR33392">
    <property type="entry name" value="POLYISOPRENYL-TEICHOIC ACID--PEPTIDOGLYCAN TEICHOIC ACID TRANSFERASE TAGU"/>
    <property type="match status" value="1"/>
</dbReference>
<dbReference type="RefSeq" id="WP_233698016.1">
    <property type="nucleotide sequence ID" value="NZ_JAJNBZ010000019.1"/>
</dbReference>
<keyword evidence="2" id="KW-1133">Transmembrane helix</keyword>